<evidence type="ECO:0000313" key="3">
    <source>
        <dbReference type="Proteomes" id="UP000638014"/>
    </source>
</evidence>
<organism evidence="2 3">
    <name type="scientific">Neiella litorisoli</name>
    <dbReference type="NCBI Taxonomy" id="2771431"/>
    <lineage>
        <taxon>Bacteria</taxon>
        <taxon>Pseudomonadati</taxon>
        <taxon>Pseudomonadota</taxon>
        <taxon>Gammaproteobacteria</taxon>
        <taxon>Alteromonadales</taxon>
        <taxon>Echinimonadaceae</taxon>
        <taxon>Neiella</taxon>
    </lineage>
</organism>
<keyword evidence="3" id="KW-1185">Reference proteome</keyword>
<protein>
    <recommendedName>
        <fullName evidence="4">Imelysin family protein</fullName>
    </recommendedName>
</protein>
<feature type="chain" id="PRO_5035232599" description="Imelysin family protein" evidence="1">
    <location>
        <begin position="28"/>
        <end position="314"/>
    </location>
</feature>
<name>A0A8J6UPU9_9GAMM</name>
<dbReference type="AlphaFoldDB" id="A0A8J6UPU9"/>
<keyword evidence="1" id="KW-0732">Signal</keyword>
<accession>A0A8J6UPU9</accession>
<sequence>MRKAMIGRCWPVAVMVSFLLLSQTTYAKWHEDAVVLSAETANNYLNGFRRSALEQILRQPMTQQPELSDIQASHPNSSWLTWTMVWLDRQQQQPIAKLYELLGATMPKLARRYSGLTLEELTNGRGALVVARQAMYTSCGDNGYAPNLAAINVFAQAAGDDRDTSGRAVSLMLVSYLVIQAHHPFNVLRYSSCARQPMEQQLCLKEDAVSCKLSFEQALRSGHWPSLPDNLESYSLDIELQTDAGFDLQTLASESVAQARLLLNDAKGQRLDTLNSRLVERLALAGQRIGYLLGAKRWFEQDERLGGKNGLDQQ</sequence>
<dbReference type="Proteomes" id="UP000638014">
    <property type="component" value="Unassembled WGS sequence"/>
</dbReference>
<dbReference type="RefSeq" id="WP_191144643.1">
    <property type="nucleotide sequence ID" value="NZ_JACXAF010000009.1"/>
</dbReference>
<reference evidence="2" key="1">
    <citation type="submission" date="2020-09" db="EMBL/GenBank/DDBJ databases">
        <title>A novel bacterium of genus Neiella, isolated from South China Sea.</title>
        <authorList>
            <person name="Huang H."/>
            <person name="Mo K."/>
            <person name="Hu Y."/>
        </authorList>
    </citation>
    <scope>NUCLEOTIDE SEQUENCE</scope>
    <source>
        <strain evidence="2">HB171785</strain>
    </source>
</reference>
<dbReference type="EMBL" id="JACXAF010000009">
    <property type="protein sequence ID" value="MBD1389537.1"/>
    <property type="molecule type" value="Genomic_DNA"/>
</dbReference>
<evidence type="ECO:0000313" key="2">
    <source>
        <dbReference type="EMBL" id="MBD1389537.1"/>
    </source>
</evidence>
<gene>
    <name evidence="2" type="ORF">IC617_08860</name>
</gene>
<feature type="signal peptide" evidence="1">
    <location>
        <begin position="1"/>
        <end position="27"/>
    </location>
</feature>
<evidence type="ECO:0008006" key="4">
    <source>
        <dbReference type="Google" id="ProtNLM"/>
    </source>
</evidence>
<comment type="caution">
    <text evidence="2">The sequence shown here is derived from an EMBL/GenBank/DDBJ whole genome shotgun (WGS) entry which is preliminary data.</text>
</comment>
<proteinExistence type="predicted"/>
<evidence type="ECO:0000256" key="1">
    <source>
        <dbReference type="SAM" id="SignalP"/>
    </source>
</evidence>